<feature type="transmembrane region" description="Helical" evidence="1">
    <location>
        <begin position="37"/>
        <end position="57"/>
    </location>
</feature>
<feature type="transmembrane region" description="Helical" evidence="1">
    <location>
        <begin position="12"/>
        <end position="31"/>
    </location>
</feature>
<evidence type="ECO:0000313" key="2">
    <source>
        <dbReference type="EMBL" id="EHR77874.1"/>
    </source>
</evidence>
<gene>
    <name evidence="2" type="ORF">OCC_03292</name>
</gene>
<dbReference type="OrthoDB" id="86211at2157"/>
<keyword evidence="1" id="KW-0472">Membrane</keyword>
<dbReference type="GeneID" id="16549980"/>
<protein>
    <submittedName>
        <fullName evidence="2">Membrane protein</fullName>
    </submittedName>
</protein>
<dbReference type="STRING" id="523849.OCC_03292"/>
<proteinExistence type="predicted"/>
<dbReference type="EMBL" id="CP006670">
    <property type="protein sequence ID" value="EHR77874.1"/>
    <property type="molecule type" value="Genomic_DNA"/>
</dbReference>
<dbReference type="RefSeq" id="WP_004069522.1">
    <property type="nucleotide sequence ID" value="NC_022084.1"/>
</dbReference>
<dbReference type="AlphaFoldDB" id="H3ZQ80"/>
<name>H3ZQ80_THELN</name>
<evidence type="ECO:0000256" key="1">
    <source>
        <dbReference type="SAM" id="Phobius"/>
    </source>
</evidence>
<dbReference type="Proteomes" id="UP000015502">
    <property type="component" value="Chromosome"/>
</dbReference>
<dbReference type="HOGENOM" id="CLU_149775_0_0_2"/>
<organism evidence="2 3">
    <name type="scientific">Thermococcus litoralis (strain ATCC 51850 / DSM 5473 / JCM 8560 / NS-C)</name>
    <dbReference type="NCBI Taxonomy" id="523849"/>
    <lineage>
        <taxon>Archaea</taxon>
        <taxon>Methanobacteriati</taxon>
        <taxon>Methanobacteriota</taxon>
        <taxon>Thermococci</taxon>
        <taxon>Thermococcales</taxon>
        <taxon>Thermococcaceae</taxon>
        <taxon>Thermococcus</taxon>
    </lineage>
</organism>
<evidence type="ECO:0000313" key="3">
    <source>
        <dbReference type="Proteomes" id="UP000015502"/>
    </source>
</evidence>
<keyword evidence="1" id="KW-0812">Transmembrane</keyword>
<keyword evidence="1" id="KW-1133">Transmembrane helix</keyword>
<keyword evidence="3" id="KW-1185">Reference proteome</keyword>
<dbReference type="PaxDb" id="523849-OCC_03292"/>
<accession>H3ZQ80</accession>
<reference evidence="2 3" key="1">
    <citation type="journal article" date="2012" name="J. Bacteriol.">
        <title>Genome sequence of the model hyperthermophilic archaeon Thermococcus litoralis NS-C.</title>
        <authorList>
            <person name="Gardner A.F."/>
            <person name="Kumar S."/>
            <person name="Perler F.B."/>
        </authorList>
    </citation>
    <scope>NUCLEOTIDE SEQUENCE [LARGE SCALE GENOMIC DNA]</scope>
    <source>
        <strain evidence="3">ATCC 51850 / DSM 5473 / JCM 8560 / NS-C</strain>
    </source>
</reference>
<sequence>MLYEERRFSRFVLFITLPAYIGLLAGLWATYHAGEGFEFMAVVFIAVVMILIDVLSFKIEIDEREIRLRGTLGLIIRKTIKIDEIESFEVKLGWISCWAPIRFNFPAKGCITIHKRGVDVAFTTNNPEEIAMILTTLGVPRAA</sequence>
<dbReference type="KEGG" id="tlt:OCC_03292"/>